<keyword evidence="14" id="KW-0479">Metal-binding</keyword>
<evidence type="ECO:0000256" key="11">
    <source>
        <dbReference type="ARBA" id="ARBA00023204"/>
    </source>
</evidence>
<dbReference type="EMBL" id="QPKB01000001">
    <property type="protein sequence ID" value="RWR72901.1"/>
    <property type="molecule type" value="Genomic_DNA"/>
</dbReference>
<dbReference type="GO" id="GO:0016567">
    <property type="term" value="P:protein ubiquitination"/>
    <property type="evidence" value="ECO:0007669"/>
    <property type="project" value="InterPro"/>
</dbReference>
<organism evidence="17 18">
    <name type="scientific">Cinnamomum micranthum f. kanehirae</name>
    <dbReference type="NCBI Taxonomy" id="337451"/>
    <lineage>
        <taxon>Eukaryota</taxon>
        <taxon>Viridiplantae</taxon>
        <taxon>Streptophyta</taxon>
        <taxon>Embryophyta</taxon>
        <taxon>Tracheophyta</taxon>
        <taxon>Spermatophyta</taxon>
        <taxon>Magnoliopsida</taxon>
        <taxon>Magnoliidae</taxon>
        <taxon>Laurales</taxon>
        <taxon>Lauraceae</taxon>
        <taxon>Cinnamomum</taxon>
    </lineage>
</organism>
<dbReference type="GO" id="GO:0008270">
    <property type="term" value="F:zinc ion binding"/>
    <property type="evidence" value="ECO:0007669"/>
    <property type="project" value="UniProtKB-KW"/>
</dbReference>
<dbReference type="SUPFAM" id="SSF50978">
    <property type="entry name" value="WD40 repeat-like"/>
    <property type="match status" value="1"/>
</dbReference>
<keyword evidence="9" id="KW-0227">DNA damage</keyword>
<dbReference type="InterPro" id="IPR001841">
    <property type="entry name" value="Znf_RING"/>
</dbReference>
<feature type="domain" description="RING-type" evidence="16">
    <location>
        <begin position="113"/>
        <end position="160"/>
    </location>
</feature>
<feature type="region of interest" description="Disordered" evidence="15">
    <location>
        <begin position="215"/>
        <end position="247"/>
    </location>
</feature>
<dbReference type="SMART" id="SM00184">
    <property type="entry name" value="RING"/>
    <property type="match status" value="1"/>
</dbReference>
<dbReference type="AlphaFoldDB" id="A0A3S3MAJ1"/>
<dbReference type="PANTHER" id="PTHR16047">
    <property type="entry name" value="RFWD3 PROTEIN"/>
    <property type="match status" value="1"/>
</dbReference>
<evidence type="ECO:0000256" key="6">
    <source>
        <dbReference type="ARBA" id="ARBA00022574"/>
    </source>
</evidence>
<comment type="catalytic activity">
    <reaction evidence="1">
        <text>S-ubiquitinyl-[E2 ubiquitin-conjugating enzyme]-L-cysteine + [acceptor protein]-L-lysine = [E2 ubiquitin-conjugating enzyme]-L-cysteine + N(6)-ubiquitinyl-[acceptor protein]-L-lysine.</text>
        <dbReference type="EC" id="2.3.2.27"/>
    </reaction>
</comment>
<proteinExistence type="predicted"/>
<feature type="compositionally biased region" description="Pro residues" evidence="15">
    <location>
        <begin position="46"/>
        <end position="56"/>
    </location>
</feature>
<evidence type="ECO:0000256" key="14">
    <source>
        <dbReference type="PROSITE-ProRule" id="PRU00175"/>
    </source>
</evidence>
<evidence type="ECO:0000256" key="13">
    <source>
        <dbReference type="ARBA" id="ARBA00034306"/>
    </source>
</evidence>
<evidence type="ECO:0000256" key="12">
    <source>
        <dbReference type="ARBA" id="ARBA00023242"/>
    </source>
</evidence>
<reference evidence="17 18" key="1">
    <citation type="journal article" date="2019" name="Nat. Plants">
        <title>Stout camphor tree genome fills gaps in understanding of flowering plant genome evolution.</title>
        <authorList>
            <person name="Chaw S.M."/>
            <person name="Liu Y.C."/>
            <person name="Wu Y.W."/>
            <person name="Wang H.Y."/>
            <person name="Lin C.I."/>
            <person name="Wu C.S."/>
            <person name="Ke H.M."/>
            <person name="Chang L.Y."/>
            <person name="Hsu C.Y."/>
            <person name="Yang H.T."/>
            <person name="Sudianto E."/>
            <person name="Hsu M.H."/>
            <person name="Wu K.P."/>
            <person name="Wang L.N."/>
            <person name="Leebens-Mack J.H."/>
            <person name="Tsai I.J."/>
        </authorList>
    </citation>
    <scope>NUCLEOTIDE SEQUENCE [LARGE SCALE GENOMIC DNA]</scope>
    <source>
        <strain evidence="18">cv. Chaw 1501</strain>
        <tissue evidence="17">Young leaves</tissue>
    </source>
</reference>
<feature type="compositionally biased region" description="Polar residues" evidence="15">
    <location>
        <begin position="1"/>
        <end position="12"/>
    </location>
</feature>
<keyword evidence="14" id="KW-0862">Zinc</keyword>
<comment type="caution">
    <text evidence="17">The sequence shown here is derived from an EMBL/GenBank/DDBJ whole genome shotgun (WGS) entry which is preliminary data.</text>
</comment>
<keyword evidence="6" id="KW-0853">WD repeat</keyword>
<dbReference type="EC" id="2.3.2.27" evidence="4"/>
<evidence type="ECO:0000256" key="1">
    <source>
        <dbReference type="ARBA" id="ARBA00000900"/>
    </source>
</evidence>
<dbReference type="GO" id="GO:0061630">
    <property type="term" value="F:ubiquitin protein ligase activity"/>
    <property type="evidence" value="ECO:0007669"/>
    <property type="project" value="UniProtKB-EC"/>
</dbReference>
<dbReference type="Pfam" id="PF23419">
    <property type="entry name" value="WD40_RFWD3"/>
    <property type="match status" value="1"/>
</dbReference>
<evidence type="ECO:0000256" key="9">
    <source>
        <dbReference type="ARBA" id="ARBA00022763"/>
    </source>
</evidence>
<dbReference type="Pfam" id="PF13639">
    <property type="entry name" value="zf-RING_2"/>
    <property type="match status" value="1"/>
</dbReference>
<evidence type="ECO:0000256" key="8">
    <source>
        <dbReference type="ARBA" id="ARBA00022737"/>
    </source>
</evidence>
<evidence type="ECO:0000256" key="2">
    <source>
        <dbReference type="ARBA" id="ARBA00004496"/>
    </source>
</evidence>
<gene>
    <name evidence="17" type="ORF">CKAN_00114800</name>
</gene>
<evidence type="ECO:0000256" key="5">
    <source>
        <dbReference type="ARBA" id="ARBA00022490"/>
    </source>
</evidence>
<dbReference type="InterPro" id="IPR013083">
    <property type="entry name" value="Znf_RING/FYVE/PHD"/>
</dbReference>
<dbReference type="PROSITE" id="PS50089">
    <property type="entry name" value="ZF_RING_2"/>
    <property type="match status" value="1"/>
</dbReference>
<keyword evidence="7" id="KW-0808">Transferase</keyword>
<accession>A0A3S3MAJ1</accession>
<dbReference type="STRING" id="337451.A0A3S3MAJ1"/>
<dbReference type="InterPro" id="IPR015943">
    <property type="entry name" value="WD40/YVTN_repeat-like_dom_sf"/>
</dbReference>
<dbReference type="Gene3D" id="3.30.40.10">
    <property type="entry name" value="Zinc/RING finger domain, C3HC4 (zinc finger)"/>
    <property type="match status" value="1"/>
</dbReference>
<dbReference type="GO" id="GO:0016604">
    <property type="term" value="C:nuclear body"/>
    <property type="evidence" value="ECO:0007669"/>
    <property type="project" value="UniProtKB-SubCell"/>
</dbReference>
<dbReference type="InterPro" id="IPR037381">
    <property type="entry name" value="RFWD3"/>
</dbReference>
<keyword evidence="14" id="KW-0863">Zinc-finger</keyword>
<dbReference type="InterPro" id="IPR036322">
    <property type="entry name" value="WD40_repeat_dom_sf"/>
</dbReference>
<dbReference type="OrthoDB" id="5600418at2759"/>
<feature type="compositionally biased region" description="Basic and acidic residues" evidence="15">
    <location>
        <begin position="92"/>
        <end position="106"/>
    </location>
</feature>
<feature type="compositionally biased region" description="Acidic residues" evidence="15">
    <location>
        <begin position="15"/>
        <end position="38"/>
    </location>
</feature>
<keyword evidence="18" id="KW-1185">Reference proteome</keyword>
<comment type="pathway">
    <text evidence="3">Protein modification; protein ubiquitination.</text>
</comment>
<keyword evidence="5" id="KW-0963">Cytoplasm</keyword>
<keyword evidence="8" id="KW-0677">Repeat</keyword>
<keyword evidence="12" id="KW-0539">Nucleus</keyword>
<dbReference type="GO" id="GO:0005737">
    <property type="term" value="C:cytoplasm"/>
    <property type="evidence" value="ECO:0007669"/>
    <property type="project" value="UniProtKB-SubCell"/>
</dbReference>
<dbReference type="Gene3D" id="2.130.10.10">
    <property type="entry name" value="YVTN repeat-like/Quinoprotein amine dehydrogenase"/>
    <property type="match status" value="1"/>
</dbReference>
<evidence type="ECO:0000256" key="10">
    <source>
        <dbReference type="ARBA" id="ARBA00022786"/>
    </source>
</evidence>
<sequence length="621" mass="69275">MSINIDSRSYVVQVQEEEEEEEDDDDDDDTEEEDDEEYIPLVRNPTTPPLSPPISPVPIVIVEEDEEEEDEDEDEGEGEGAGEENEANSRNMEPRSEGGEKGRVEGDPGSFLCPICMDPWSSEGAHRTCCLPCGHVYGRSCIERWTRESRKTPGRCPQCKRKYKLTELRNIYPPRLTVVTEDLQKEVFSLREENAFLKMKNTCLQEEVRLHKKREMDHELHEKQKVKRSSDMMPFEDSGGRRDSQEQICSVRSTALHSSGSGSGYARGSIALKAELAVEGARVFDMDVSSQILIICRRPSRTAGTHELTKISLSSLDENENIPLPSGKKPIKDIRISLLSRRLALLASMEKTISIFSMETNNTVLSYNLPAPAWSCSWDLNNTHHAYAGLQNGMLTVLDLRQTREPVECINGLTSHPVHTIHSMVHNMDDSPSSASGRLLTASSHGVCQWNIGGVGERPYLIPGIENQGVCISLAYCDVSDDLIASFRPRLHVPNDIMPSQPSISPPPAVSRPATWGSHVLLKRVDEMSYQNRGFTLSNVSAVRMQKSTIVSKEGHRPLFVCGDEATNGLCVWDLPTLGVIDHLKQHSHPILDLKYAGSIDTGLLGCISEDRLQLFTCFEH</sequence>
<protein>
    <recommendedName>
        <fullName evidence="4">RING-type E3 ubiquitin transferase</fullName>
        <ecNumber evidence="4">2.3.2.27</ecNumber>
    </recommendedName>
</protein>
<dbReference type="GO" id="GO:0036297">
    <property type="term" value="P:interstrand cross-link repair"/>
    <property type="evidence" value="ECO:0007669"/>
    <property type="project" value="InterPro"/>
</dbReference>
<evidence type="ECO:0000256" key="7">
    <source>
        <dbReference type="ARBA" id="ARBA00022679"/>
    </source>
</evidence>
<evidence type="ECO:0000256" key="3">
    <source>
        <dbReference type="ARBA" id="ARBA00004906"/>
    </source>
</evidence>
<dbReference type="CDD" id="cd16450">
    <property type="entry name" value="mRING-C3HGC3_RFWD3"/>
    <property type="match status" value="1"/>
</dbReference>
<dbReference type="PANTHER" id="PTHR16047:SF7">
    <property type="entry name" value="E3 UBIQUITIN-PROTEIN LIGASE RFWD3"/>
    <property type="match status" value="1"/>
</dbReference>
<evidence type="ECO:0000259" key="16">
    <source>
        <dbReference type="PROSITE" id="PS50089"/>
    </source>
</evidence>
<keyword evidence="10" id="KW-0833">Ubl conjugation pathway</keyword>
<evidence type="ECO:0000256" key="4">
    <source>
        <dbReference type="ARBA" id="ARBA00012483"/>
    </source>
</evidence>
<dbReference type="InterPro" id="IPR056527">
    <property type="entry name" value="WD40_RFWD3"/>
</dbReference>
<evidence type="ECO:0000313" key="18">
    <source>
        <dbReference type="Proteomes" id="UP000283530"/>
    </source>
</evidence>
<feature type="region of interest" description="Disordered" evidence="15">
    <location>
        <begin position="1"/>
        <end position="108"/>
    </location>
</feature>
<feature type="compositionally biased region" description="Acidic residues" evidence="15">
    <location>
        <begin position="62"/>
        <end position="86"/>
    </location>
</feature>
<dbReference type="Proteomes" id="UP000283530">
    <property type="component" value="Unassembled WGS sequence"/>
</dbReference>
<dbReference type="SUPFAM" id="SSF57850">
    <property type="entry name" value="RING/U-box"/>
    <property type="match status" value="1"/>
</dbReference>
<keyword evidence="11" id="KW-0234">DNA repair</keyword>
<comment type="subcellular location">
    <subcellularLocation>
        <location evidence="2">Cytoplasm</location>
    </subcellularLocation>
    <subcellularLocation>
        <location evidence="13">Nucleus</location>
        <location evidence="13">Nuclear body</location>
    </subcellularLocation>
</comment>
<evidence type="ECO:0000313" key="17">
    <source>
        <dbReference type="EMBL" id="RWR72901.1"/>
    </source>
</evidence>
<evidence type="ECO:0000256" key="15">
    <source>
        <dbReference type="SAM" id="MobiDB-lite"/>
    </source>
</evidence>
<name>A0A3S3MAJ1_9MAGN</name>